<evidence type="ECO:0000313" key="2">
    <source>
        <dbReference type="EMBL" id="OZU88675.1"/>
    </source>
</evidence>
<dbReference type="CDD" id="cd00093">
    <property type="entry name" value="HTH_XRE"/>
    <property type="match status" value="1"/>
</dbReference>
<dbReference type="Proteomes" id="UP000216498">
    <property type="component" value="Unassembled WGS sequence"/>
</dbReference>
<organism evidence="2 3">
    <name type="scientific">Virgibacillus indicus</name>
    <dbReference type="NCBI Taxonomy" id="2024554"/>
    <lineage>
        <taxon>Bacteria</taxon>
        <taxon>Bacillati</taxon>
        <taxon>Bacillota</taxon>
        <taxon>Bacilli</taxon>
        <taxon>Bacillales</taxon>
        <taxon>Bacillaceae</taxon>
        <taxon>Virgibacillus</taxon>
    </lineage>
</organism>
<name>A0A265NA53_9BACI</name>
<dbReference type="SUPFAM" id="SSF47413">
    <property type="entry name" value="lambda repressor-like DNA-binding domains"/>
    <property type="match status" value="1"/>
</dbReference>
<dbReference type="PROSITE" id="PS50943">
    <property type="entry name" value="HTH_CROC1"/>
    <property type="match status" value="1"/>
</dbReference>
<gene>
    <name evidence="2" type="ORF">CIL03_10320</name>
</gene>
<dbReference type="RefSeq" id="WP_094885766.1">
    <property type="nucleotide sequence ID" value="NZ_NPMS01000004.1"/>
</dbReference>
<keyword evidence="3" id="KW-1185">Reference proteome</keyword>
<evidence type="ECO:0000259" key="1">
    <source>
        <dbReference type="PROSITE" id="PS50943"/>
    </source>
</evidence>
<reference evidence="2 3" key="1">
    <citation type="submission" date="2017-08" db="EMBL/GenBank/DDBJ databases">
        <title>Virgibacillus indicus sp. nov. and Virgibacillus profoundi sp. nov, two moderately halophilic bacteria isolated from marine sediment by using the Microfluidic Streak Plate.</title>
        <authorList>
            <person name="Xu B."/>
            <person name="Hu B."/>
            <person name="Wang J."/>
            <person name="Zhu Y."/>
            <person name="Huang L."/>
            <person name="Du W."/>
            <person name="Huang Y."/>
        </authorList>
    </citation>
    <scope>NUCLEOTIDE SEQUENCE [LARGE SCALE GENOMIC DNA]</scope>
    <source>
        <strain evidence="2 3">IO3-P2-C2</strain>
    </source>
</reference>
<dbReference type="GO" id="GO:0003677">
    <property type="term" value="F:DNA binding"/>
    <property type="evidence" value="ECO:0007669"/>
    <property type="project" value="InterPro"/>
</dbReference>
<protein>
    <recommendedName>
        <fullName evidence="1">HTH cro/C1-type domain-containing protein</fullName>
    </recommendedName>
</protein>
<dbReference type="InterPro" id="IPR001387">
    <property type="entry name" value="Cro/C1-type_HTH"/>
</dbReference>
<proteinExistence type="predicted"/>
<dbReference type="SMART" id="SM00530">
    <property type="entry name" value="HTH_XRE"/>
    <property type="match status" value="1"/>
</dbReference>
<dbReference type="OrthoDB" id="2306294at2"/>
<feature type="domain" description="HTH cro/C1-type" evidence="1">
    <location>
        <begin position="18"/>
        <end position="65"/>
    </location>
</feature>
<comment type="caution">
    <text evidence="2">The sequence shown here is derived from an EMBL/GenBank/DDBJ whole genome shotgun (WGS) entry which is preliminary data.</text>
</comment>
<dbReference type="InterPro" id="IPR010982">
    <property type="entry name" value="Lambda_DNA-bd_dom_sf"/>
</dbReference>
<dbReference type="EMBL" id="NPMS01000004">
    <property type="protein sequence ID" value="OZU88675.1"/>
    <property type="molecule type" value="Genomic_DNA"/>
</dbReference>
<accession>A0A265NA53</accession>
<sequence>MKIKLKDVYLFKLNLINAGLSQRSYARKIGISESYANQIANGNRNPSPSVAKRTTELLGLDFNDIFFIEIACKSNHTI</sequence>
<dbReference type="Pfam" id="PF01381">
    <property type="entry name" value="HTH_3"/>
    <property type="match status" value="1"/>
</dbReference>
<evidence type="ECO:0000313" key="3">
    <source>
        <dbReference type="Proteomes" id="UP000216498"/>
    </source>
</evidence>
<dbReference type="Gene3D" id="1.10.260.40">
    <property type="entry name" value="lambda repressor-like DNA-binding domains"/>
    <property type="match status" value="1"/>
</dbReference>
<dbReference type="AlphaFoldDB" id="A0A265NA53"/>